<keyword evidence="2" id="KW-0547">Nucleotide-binding</keyword>
<dbReference type="InterPro" id="IPR004143">
    <property type="entry name" value="BPL_LPL_catalytic"/>
</dbReference>
<dbReference type="NCBIfam" id="TIGR00121">
    <property type="entry name" value="birA_ligase"/>
    <property type="match status" value="1"/>
</dbReference>
<dbReference type="InterPro" id="IPR004408">
    <property type="entry name" value="Biotin_CoA_COase_ligase"/>
</dbReference>
<dbReference type="Gene3D" id="3.30.930.10">
    <property type="entry name" value="Bira Bifunctional Protein, Domain 2"/>
    <property type="match status" value="1"/>
</dbReference>
<feature type="domain" description="BPL/LPL catalytic" evidence="6">
    <location>
        <begin position="11"/>
        <end position="198"/>
    </location>
</feature>
<protein>
    <recommendedName>
        <fullName evidence="5">biotin--[biotin carboxyl-carrier protein] ligase</fullName>
        <ecNumber evidence="5">6.3.4.15</ecNumber>
    </recommendedName>
</protein>
<dbReference type="AlphaFoldDB" id="A0A919RBN0"/>
<evidence type="ECO:0000256" key="5">
    <source>
        <dbReference type="ARBA" id="ARBA00024227"/>
    </source>
</evidence>
<evidence type="ECO:0000256" key="1">
    <source>
        <dbReference type="ARBA" id="ARBA00022598"/>
    </source>
</evidence>
<dbReference type="InterPro" id="IPR045864">
    <property type="entry name" value="aa-tRNA-synth_II/BPL/LPL"/>
</dbReference>
<dbReference type="InterPro" id="IPR003142">
    <property type="entry name" value="BPL_C"/>
</dbReference>
<keyword evidence="8" id="KW-1185">Reference proteome</keyword>
<dbReference type="PANTHER" id="PTHR12835">
    <property type="entry name" value="BIOTIN PROTEIN LIGASE"/>
    <property type="match status" value="1"/>
</dbReference>
<dbReference type="GO" id="GO:0005737">
    <property type="term" value="C:cytoplasm"/>
    <property type="evidence" value="ECO:0007669"/>
    <property type="project" value="TreeGrafter"/>
</dbReference>
<dbReference type="EC" id="6.3.4.15" evidence="5"/>
<dbReference type="GO" id="GO:0004077">
    <property type="term" value="F:biotin--[biotin carboxyl-carrier protein] ligase activity"/>
    <property type="evidence" value="ECO:0007669"/>
    <property type="project" value="UniProtKB-EC"/>
</dbReference>
<gene>
    <name evidence="7" type="ORF">Ssi02_11970</name>
</gene>
<dbReference type="EMBL" id="BOOW01000007">
    <property type="protein sequence ID" value="GII90966.1"/>
    <property type="molecule type" value="Genomic_DNA"/>
</dbReference>
<dbReference type="Pfam" id="PF03099">
    <property type="entry name" value="BPL_LplA_LipB"/>
    <property type="match status" value="1"/>
</dbReference>
<dbReference type="SUPFAM" id="SSF50037">
    <property type="entry name" value="C-terminal domain of transcriptional repressors"/>
    <property type="match status" value="1"/>
</dbReference>
<dbReference type="InterPro" id="IPR008988">
    <property type="entry name" value="Transcriptional_repressor_C"/>
</dbReference>
<evidence type="ECO:0000256" key="3">
    <source>
        <dbReference type="ARBA" id="ARBA00022840"/>
    </source>
</evidence>
<organism evidence="7 8">
    <name type="scientific">Sinosporangium siamense</name>
    <dbReference type="NCBI Taxonomy" id="1367973"/>
    <lineage>
        <taxon>Bacteria</taxon>
        <taxon>Bacillati</taxon>
        <taxon>Actinomycetota</taxon>
        <taxon>Actinomycetes</taxon>
        <taxon>Streptosporangiales</taxon>
        <taxon>Streptosporangiaceae</taxon>
        <taxon>Sinosporangium</taxon>
    </lineage>
</organism>
<evidence type="ECO:0000313" key="7">
    <source>
        <dbReference type="EMBL" id="GII90966.1"/>
    </source>
</evidence>
<dbReference type="PROSITE" id="PS51733">
    <property type="entry name" value="BPL_LPL_CATALYTIC"/>
    <property type="match status" value="1"/>
</dbReference>
<accession>A0A919RBN0</accession>
<evidence type="ECO:0000313" key="8">
    <source>
        <dbReference type="Proteomes" id="UP000606172"/>
    </source>
</evidence>
<dbReference type="SUPFAM" id="SSF55681">
    <property type="entry name" value="Class II aaRS and biotin synthetases"/>
    <property type="match status" value="1"/>
</dbReference>
<dbReference type="Pfam" id="PF02237">
    <property type="entry name" value="BPL_C"/>
    <property type="match status" value="1"/>
</dbReference>
<name>A0A919RBN0_9ACTN</name>
<dbReference type="PANTHER" id="PTHR12835:SF5">
    <property type="entry name" value="BIOTIN--PROTEIN LIGASE"/>
    <property type="match status" value="1"/>
</dbReference>
<keyword evidence="1 7" id="KW-0436">Ligase</keyword>
<dbReference type="Proteomes" id="UP000606172">
    <property type="component" value="Unassembled WGS sequence"/>
</dbReference>
<keyword evidence="3" id="KW-0067">ATP-binding</keyword>
<evidence type="ECO:0000259" key="6">
    <source>
        <dbReference type="PROSITE" id="PS51733"/>
    </source>
</evidence>
<dbReference type="CDD" id="cd16442">
    <property type="entry name" value="BPL"/>
    <property type="match status" value="1"/>
</dbReference>
<sequence length="273" mass="28734">MPYTDLDRPPLSEAALNRALVRPGGVWTGITVVPRTGSTNADLAQAVRGGGKEGQVLIAEAQAAGRGRLGRSWVSPPRSGLAISMVLRPDVPVARHGWLPLLVGLAAATAVRRLGEIDVRLKWPNDLLVDERKLAGVLAERVDSCVVIGIGLNVTLRPDELPVPTATSLAIEEAACVDREPLAKAILRDIEETYRDWIAADGDADASGLRAACLAATATIGRDIRVELPGERMLIGRATGIDSSGQLLVTTADGREHSLSAGDVVHVRPAPAT</sequence>
<evidence type="ECO:0000256" key="2">
    <source>
        <dbReference type="ARBA" id="ARBA00022741"/>
    </source>
</evidence>
<evidence type="ECO:0000256" key="4">
    <source>
        <dbReference type="ARBA" id="ARBA00023267"/>
    </source>
</evidence>
<reference evidence="7" key="1">
    <citation type="submission" date="2021-01" db="EMBL/GenBank/DDBJ databases">
        <title>Whole genome shotgun sequence of Sinosporangium siamense NBRC 109515.</title>
        <authorList>
            <person name="Komaki H."/>
            <person name="Tamura T."/>
        </authorList>
    </citation>
    <scope>NUCLEOTIDE SEQUENCE</scope>
    <source>
        <strain evidence="7">NBRC 109515</strain>
    </source>
</reference>
<proteinExistence type="predicted"/>
<dbReference type="Gene3D" id="2.30.30.100">
    <property type="match status" value="1"/>
</dbReference>
<comment type="caution">
    <text evidence="7">The sequence shown here is derived from an EMBL/GenBank/DDBJ whole genome shotgun (WGS) entry which is preliminary data.</text>
</comment>
<dbReference type="GO" id="GO:0005524">
    <property type="term" value="F:ATP binding"/>
    <property type="evidence" value="ECO:0007669"/>
    <property type="project" value="UniProtKB-KW"/>
</dbReference>
<keyword evidence="4" id="KW-0092">Biotin</keyword>